<name>A0A4Y9ZBJ0_9AGAM</name>
<evidence type="ECO:0000313" key="3">
    <source>
        <dbReference type="EMBL" id="TFY71932.1"/>
    </source>
</evidence>
<feature type="compositionally biased region" description="Pro residues" evidence="2">
    <location>
        <begin position="550"/>
        <end position="562"/>
    </location>
</feature>
<feature type="region of interest" description="Disordered" evidence="2">
    <location>
        <begin position="408"/>
        <end position="444"/>
    </location>
</feature>
<comment type="caution">
    <text evidence="3">The sequence shown here is derived from an EMBL/GenBank/DDBJ whole genome shotgun (WGS) entry which is preliminary data.</text>
</comment>
<organism evidence="3 4">
    <name type="scientific">Dentipellis fragilis</name>
    <dbReference type="NCBI Taxonomy" id="205917"/>
    <lineage>
        <taxon>Eukaryota</taxon>
        <taxon>Fungi</taxon>
        <taxon>Dikarya</taxon>
        <taxon>Basidiomycota</taxon>
        <taxon>Agaricomycotina</taxon>
        <taxon>Agaricomycetes</taxon>
        <taxon>Russulales</taxon>
        <taxon>Hericiaceae</taxon>
        <taxon>Dentipellis</taxon>
    </lineage>
</organism>
<feature type="compositionally biased region" description="Polar residues" evidence="2">
    <location>
        <begin position="303"/>
        <end position="312"/>
    </location>
</feature>
<feature type="coiled-coil region" evidence="1">
    <location>
        <begin position="247"/>
        <end position="284"/>
    </location>
</feature>
<feature type="region of interest" description="Disordered" evidence="2">
    <location>
        <begin position="488"/>
        <end position="508"/>
    </location>
</feature>
<protein>
    <submittedName>
        <fullName evidence="3">Uncharacterized protein</fullName>
    </submittedName>
</protein>
<evidence type="ECO:0000313" key="4">
    <source>
        <dbReference type="Proteomes" id="UP000298327"/>
    </source>
</evidence>
<keyword evidence="4" id="KW-1185">Reference proteome</keyword>
<feature type="compositionally biased region" description="Low complexity" evidence="2">
    <location>
        <begin position="66"/>
        <end position="84"/>
    </location>
</feature>
<gene>
    <name evidence="3" type="ORF">EVG20_g1096</name>
</gene>
<feature type="compositionally biased region" description="Polar residues" evidence="2">
    <location>
        <begin position="529"/>
        <end position="548"/>
    </location>
</feature>
<accession>A0A4Y9ZBJ0</accession>
<dbReference type="OrthoDB" id="3258416at2759"/>
<feature type="compositionally biased region" description="Polar residues" evidence="2">
    <location>
        <begin position="52"/>
        <end position="65"/>
    </location>
</feature>
<evidence type="ECO:0000256" key="2">
    <source>
        <dbReference type="SAM" id="MobiDB-lite"/>
    </source>
</evidence>
<feature type="compositionally biased region" description="Basic and acidic residues" evidence="2">
    <location>
        <begin position="412"/>
        <end position="425"/>
    </location>
</feature>
<keyword evidence="1" id="KW-0175">Coiled coil</keyword>
<feature type="region of interest" description="Disordered" evidence="2">
    <location>
        <begin position="292"/>
        <end position="381"/>
    </location>
</feature>
<feature type="region of interest" description="Disordered" evidence="2">
    <location>
        <begin position="43"/>
        <end position="205"/>
    </location>
</feature>
<feature type="region of interest" description="Disordered" evidence="2">
    <location>
        <begin position="529"/>
        <end position="568"/>
    </location>
</feature>
<dbReference type="EMBL" id="SEOQ01000031">
    <property type="protein sequence ID" value="TFY71932.1"/>
    <property type="molecule type" value="Genomic_DNA"/>
</dbReference>
<proteinExistence type="predicted"/>
<dbReference type="Proteomes" id="UP000298327">
    <property type="component" value="Unassembled WGS sequence"/>
</dbReference>
<reference evidence="3 4" key="1">
    <citation type="submission" date="2019-02" db="EMBL/GenBank/DDBJ databases">
        <title>Genome sequencing of the rare red list fungi Dentipellis fragilis.</title>
        <authorList>
            <person name="Buettner E."/>
            <person name="Kellner H."/>
        </authorList>
    </citation>
    <scope>NUCLEOTIDE SEQUENCE [LARGE SCALE GENOMIC DNA]</scope>
    <source>
        <strain evidence="3 4">DSM 105465</strain>
    </source>
</reference>
<feature type="region of interest" description="Disordered" evidence="2">
    <location>
        <begin position="581"/>
        <end position="608"/>
    </location>
</feature>
<feature type="compositionally biased region" description="Polar residues" evidence="2">
    <location>
        <begin position="322"/>
        <end position="346"/>
    </location>
</feature>
<dbReference type="AlphaFoldDB" id="A0A4Y9ZBJ0"/>
<dbReference type="STRING" id="205917.A0A4Y9ZBJ0"/>
<sequence>MPPPLQRPALESMKRVDLQRLCKDHGLKANLKTEALIDLLLDSTSVPPPDLQPSQIPRPTSTRLVSRSSGSRPRLQSSSSVIIHSDSEDEDDRTKPGPSYQGSEPPHSPPRGPATRTRKAKDAQLKLGVGRPMAAGGSGARAVTKSISMGRSKRGKSSRSVKPVDETIEEEPEPEPSPPIAGPSSYARSSPPVIPDRAVDEPRPAMSNLGVDEINMLIEAQTQPLQHRIASLQTELHKQTLLHSSQVTDLKEKIRNLENEVAEFRRQSATIELLKGSLERLESEFSRTFVSEIADPSRHEPMSLSTPVSIPSGSPPHPGTSAWITQPPAQSSATTVDRNSQRSTATFEYPPAPARSPAKRMEKSAAQSALGKRQRTPDDRPISGILEAGKEGELSAEELNKVVLRPGRKRPKVEESESHRLEHFASAEPVAGPSDTTPDVAEDTTTGRHAKFSVFEGPEELSHIHDTRTVLPASMLDEEITEDDFAFFDPGANRGPGNGPKTSTANASENQRPFNFGFPLSGPFPITSTPAPSTSLPAMDTSPISNNFPYPEPPHSPSPAPVPGSSYSHRTERISSRVERVDPFHPFGTPPGSRNPSGSTIPPHDSAMNSLLRTPPTLADMLEPDNEFGGIRRKASSNDVGAGLGMTSMPIRVEETPAGPMRRTMYGTELEGDTRFGDFGVEGVATGFWGR</sequence>
<evidence type="ECO:0000256" key="1">
    <source>
        <dbReference type="SAM" id="Coils"/>
    </source>
</evidence>